<dbReference type="Pfam" id="PF03099">
    <property type="entry name" value="BPL_LplA_LipB"/>
    <property type="match status" value="1"/>
</dbReference>
<feature type="domain" description="BPL/LPL catalytic" evidence="2">
    <location>
        <begin position="1"/>
        <end position="178"/>
    </location>
</feature>
<dbReference type="PANTHER" id="PTHR12835:SF5">
    <property type="entry name" value="BIOTIN--PROTEIN LIGASE"/>
    <property type="match status" value="1"/>
</dbReference>
<dbReference type="InterPro" id="IPR045864">
    <property type="entry name" value="aa-tRNA-synth_II/BPL/LPL"/>
</dbReference>
<dbReference type="InterPro" id="IPR004143">
    <property type="entry name" value="BPL_LPL_catalytic"/>
</dbReference>
<proteinExistence type="predicted"/>
<dbReference type="EMBL" id="CABVLZ010000007">
    <property type="protein sequence ID" value="VVU95605.1"/>
    <property type="molecule type" value="Genomic_DNA"/>
</dbReference>
<dbReference type="InterPro" id="IPR004408">
    <property type="entry name" value="Biotin_CoA_COase_ligase"/>
</dbReference>
<accession>A0A5E8CM40</accession>
<dbReference type="GO" id="GO:0005737">
    <property type="term" value="C:cytoplasm"/>
    <property type="evidence" value="ECO:0007669"/>
    <property type="project" value="TreeGrafter"/>
</dbReference>
<sequence length="242" mass="27828">MQNVIIHNFDQINSTNIWAKENIKNFDKSKYHIIFANQQSNGQGSNNRTWLSPIGGIYCTICFHHINHNSNPNMITLVSAIAICNIFQKYNIKLDIKWPNDIICNQKKIGGILSELHTDWYIIGFGLNINLEINEINKISRPIFPASSLKIEGYNNLNCEHIKQDIITNFPEYINNWFTQGWDFFENKFKYHNLLLDKTIVISSLGNTYKGTFSGIGQDGQLEISTISNLESFYSGDILQLE</sequence>
<dbReference type="GO" id="GO:0004077">
    <property type="term" value="F:biotin--[biotin carboxyl-carrier protein] ligase activity"/>
    <property type="evidence" value="ECO:0007669"/>
    <property type="project" value="InterPro"/>
</dbReference>
<dbReference type="Gene3D" id="3.30.930.10">
    <property type="entry name" value="Bira Bifunctional Protein, Domain 2"/>
    <property type="match status" value="1"/>
</dbReference>
<evidence type="ECO:0000259" key="2">
    <source>
        <dbReference type="PROSITE" id="PS51733"/>
    </source>
</evidence>
<protein>
    <submittedName>
        <fullName evidence="3">Biotin/lipoate A/B protein ligase family</fullName>
    </submittedName>
</protein>
<dbReference type="CDD" id="cd16442">
    <property type="entry name" value="BPL"/>
    <property type="match status" value="1"/>
</dbReference>
<gene>
    <name evidence="3" type="ORF">CPAV1605_1357</name>
</gene>
<dbReference type="PANTHER" id="PTHR12835">
    <property type="entry name" value="BIOTIN PROTEIN LIGASE"/>
    <property type="match status" value="1"/>
</dbReference>
<dbReference type="NCBIfam" id="TIGR00121">
    <property type="entry name" value="birA_ligase"/>
    <property type="match status" value="1"/>
</dbReference>
<organism evidence="3">
    <name type="scientific">seawater metagenome</name>
    <dbReference type="NCBI Taxonomy" id="1561972"/>
    <lineage>
        <taxon>unclassified sequences</taxon>
        <taxon>metagenomes</taxon>
        <taxon>ecological metagenomes</taxon>
    </lineage>
</organism>
<keyword evidence="1 3" id="KW-0436">Ligase</keyword>
<dbReference type="SUPFAM" id="SSF55681">
    <property type="entry name" value="Class II aaRS and biotin synthetases"/>
    <property type="match status" value="1"/>
</dbReference>
<evidence type="ECO:0000256" key="1">
    <source>
        <dbReference type="ARBA" id="ARBA00022598"/>
    </source>
</evidence>
<dbReference type="AlphaFoldDB" id="A0A5E8CM40"/>
<name>A0A5E8CM40_9ZZZZ</name>
<dbReference type="PROSITE" id="PS51733">
    <property type="entry name" value="BPL_LPL_CATALYTIC"/>
    <property type="match status" value="1"/>
</dbReference>
<reference evidence="3" key="1">
    <citation type="submission" date="2019-09" db="EMBL/GenBank/DDBJ databases">
        <authorList>
            <person name="Needham M D."/>
        </authorList>
    </citation>
    <scope>NUCLEOTIDE SEQUENCE</scope>
</reference>
<evidence type="ECO:0000313" key="3">
    <source>
        <dbReference type="EMBL" id="VVU95605.1"/>
    </source>
</evidence>